<dbReference type="AlphaFoldDB" id="A0A1H7Z9D9"/>
<name>A0A1H7Z9D9_9BACI</name>
<evidence type="ECO:0000313" key="2">
    <source>
        <dbReference type="Proteomes" id="UP000198553"/>
    </source>
</evidence>
<reference evidence="2" key="1">
    <citation type="submission" date="2016-10" db="EMBL/GenBank/DDBJ databases">
        <authorList>
            <person name="Varghese N."/>
            <person name="Submissions S."/>
        </authorList>
    </citation>
    <scope>NUCLEOTIDE SEQUENCE [LARGE SCALE GENOMIC DNA]</scope>
    <source>
        <strain evidence="2">B48,IBRC-M 10115,DSM 25386,CECT 8001</strain>
    </source>
</reference>
<dbReference type="EMBL" id="FOBW01000003">
    <property type="protein sequence ID" value="SEM54831.1"/>
    <property type="molecule type" value="Genomic_DNA"/>
</dbReference>
<organism evidence="1 2">
    <name type="scientific">Mesobacillus persicus</name>
    <dbReference type="NCBI Taxonomy" id="930146"/>
    <lineage>
        <taxon>Bacteria</taxon>
        <taxon>Bacillati</taxon>
        <taxon>Bacillota</taxon>
        <taxon>Bacilli</taxon>
        <taxon>Bacillales</taxon>
        <taxon>Bacillaceae</taxon>
        <taxon>Mesobacillus</taxon>
    </lineage>
</organism>
<gene>
    <name evidence="1" type="ORF">SAMN05192533_103317</name>
</gene>
<protein>
    <submittedName>
        <fullName evidence="1">Uncharacterized protein</fullName>
    </submittedName>
</protein>
<dbReference type="STRING" id="930146.SAMN05192533_103317"/>
<accession>A0A1H7Z9D9</accession>
<evidence type="ECO:0000313" key="1">
    <source>
        <dbReference type="EMBL" id="SEM54831.1"/>
    </source>
</evidence>
<proteinExistence type="predicted"/>
<dbReference type="Proteomes" id="UP000198553">
    <property type="component" value="Unassembled WGS sequence"/>
</dbReference>
<sequence length="35" mass="3911">MIVDLLVPEESILSQSQVVVKAFRPFDLVFGCGSW</sequence>
<keyword evidence="2" id="KW-1185">Reference proteome</keyword>